<name>A0AAE1ETZ2_PETCI</name>
<dbReference type="EMBL" id="JAWQEG010004496">
    <property type="protein sequence ID" value="KAK3861386.1"/>
    <property type="molecule type" value="Genomic_DNA"/>
</dbReference>
<accession>A0AAE1ETZ2</accession>
<sequence length="115" mass="13889">MSSNKTSEADQEHVDLICHRTFTDALNYYSSKSLYNPGMYREDWERRFDNVTEEELEPEYVARWRAEVKNVDDAEKTQMRRDERDILSMRAKLDDDTRKPYDFGCYDIMDLVREE</sequence>
<dbReference type="AlphaFoldDB" id="A0AAE1ETZ2"/>
<proteinExistence type="predicted"/>
<protein>
    <submittedName>
        <fullName evidence="1">Uncharacterized protein</fullName>
    </submittedName>
</protein>
<organism evidence="1 2">
    <name type="scientific">Petrolisthes cinctipes</name>
    <name type="common">Flat porcelain crab</name>
    <dbReference type="NCBI Taxonomy" id="88211"/>
    <lineage>
        <taxon>Eukaryota</taxon>
        <taxon>Metazoa</taxon>
        <taxon>Ecdysozoa</taxon>
        <taxon>Arthropoda</taxon>
        <taxon>Crustacea</taxon>
        <taxon>Multicrustacea</taxon>
        <taxon>Malacostraca</taxon>
        <taxon>Eumalacostraca</taxon>
        <taxon>Eucarida</taxon>
        <taxon>Decapoda</taxon>
        <taxon>Pleocyemata</taxon>
        <taxon>Anomura</taxon>
        <taxon>Galatheoidea</taxon>
        <taxon>Porcellanidae</taxon>
        <taxon>Petrolisthes</taxon>
    </lineage>
</organism>
<evidence type="ECO:0000313" key="1">
    <source>
        <dbReference type="EMBL" id="KAK3861386.1"/>
    </source>
</evidence>
<keyword evidence="2" id="KW-1185">Reference proteome</keyword>
<gene>
    <name evidence="1" type="ORF">Pcinc_032652</name>
</gene>
<comment type="caution">
    <text evidence="1">The sequence shown here is derived from an EMBL/GenBank/DDBJ whole genome shotgun (WGS) entry which is preliminary data.</text>
</comment>
<dbReference type="Proteomes" id="UP001286313">
    <property type="component" value="Unassembled WGS sequence"/>
</dbReference>
<reference evidence="1" key="1">
    <citation type="submission" date="2023-10" db="EMBL/GenBank/DDBJ databases">
        <title>Genome assemblies of two species of porcelain crab, Petrolisthes cinctipes and Petrolisthes manimaculis (Anomura: Porcellanidae).</title>
        <authorList>
            <person name="Angst P."/>
        </authorList>
    </citation>
    <scope>NUCLEOTIDE SEQUENCE</scope>
    <source>
        <strain evidence="1">PB745_01</strain>
        <tissue evidence="1">Gill</tissue>
    </source>
</reference>
<evidence type="ECO:0000313" key="2">
    <source>
        <dbReference type="Proteomes" id="UP001286313"/>
    </source>
</evidence>